<reference evidence="2 3" key="1">
    <citation type="submission" date="2016-03" db="EMBL/GenBank/DDBJ databases">
        <title>Complete genome sequence of Pedobacter cryoconitis PAMC 27485.</title>
        <authorList>
            <person name="Lee J."/>
            <person name="Kim O.-S."/>
        </authorList>
    </citation>
    <scope>NUCLEOTIDE SEQUENCE [LARGE SCALE GENOMIC DNA]</scope>
    <source>
        <strain evidence="2 3">PAMC 27485</strain>
    </source>
</reference>
<accession>A0A127V829</accession>
<dbReference type="InterPro" id="IPR035576">
    <property type="entry name" value="T6SS_TssC"/>
</dbReference>
<gene>
    <name evidence="2" type="ORF">AY601_0501</name>
</gene>
<dbReference type="AlphaFoldDB" id="A0A127V829"/>
<dbReference type="KEGG" id="pcm:AY601_0501"/>
<dbReference type="GO" id="GO:0033104">
    <property type="term" value="C:type VI protein secretion system complex"/>
    <property type="evidence" value="ECO:0007669"/>
    <property type="project" value="InterPro"/>
</dbReference>
<keyword evidence="3" id="KW-1185">Reference proteome</keyword>
<name>A0A127V829_9SPHI</name>
<evidence type="ECO:0000313" key="2">
    <source>
        <dbReference type="EMBL" id="AMP97456.1"/>
    </source>
</evidence>
<dbReference type="EMBL" id="CP014504">
    <property type="protein sequence ID" value="AMP97456.1"/>
    <property type="molecule type" value="Genomic_DNA"/>
</dbReference>
<proteinExistence type="predicted"/>
<dbReference type="Proteomes" id="UP000071561">
    <property type="component" value="Chromosome"/>
</dbReference>
<evidence type="ECO:0000313" key="3">
    <source>
        <dbReference type="Proteomes" id="UP000071561"/>
    </source>
</evidence>
<dbReference type="OrthoDB" id="1408613at2"/>
<feature type="region of interest" description="Disordered" evidence="1">
    <location>
        <begin position="1"/>
        <end position="28"/>
    </location>
</feature>
<evidence type="ECO:0000256" key="1">
    <source>
        <dbReference type="SAM" id="MobiDB-lite"/>
    </source>
</evidence>
<evidence type="ECO:0008006" key="4">
    <source>
        <dbReference type="Google" id="ProtNLM"/>
    </source>
</evidence>
<sequence>MATPEEQKITQDNSQAAGFKPAEKQEMGKLSLQESLDKLARVGGFDLLEATVDGLQNLNPERKARKQIFLTGDEKKKEREELKKKIQLWIDVLEDSDSVASMTTKSTEKLLAAEENLNKNIASALESTRELEQAYRSVNLFYQNTEADKLKNVVLLNASMDQIKDLDNPRFVDYVSDELKQKYDRLDLRENYSLMVIPGYMGSNKVVEKWGKVAYENKAMLVTDFADLDQPDDVIDLFTAANLTGADAFRSNVIMTCNWLVGRGKVSEVGEEDDLTIPGSAALAGKMYYTLMSQVTAGKKHGAINDVDGVKFDLKKSEISHLERIGLVPMVNEYGKVMAFSAKTLFNGDNIGLQTYSVVRVFDYVTKVLFDFLNRRAFENWTSKTEQDLRGQIVKFLDGIQGPERLIERFKIMRFERDELQKDKIHLDIHITPYFPAKSFVVKLDGQKGEDEETTWSSEYAQQ</sequence>
<dbReference type="GO" id="GO:0033103">
    <property type="term" value="P:protein secretion by the type VI secretion system"/>
    <property type="evidence" value="ECO:0007669"/>
    <property type="project" value="InterPro"/>
</dbReference>
<organism evidence="2 3">
    <name type="scientific">Pedobacter cryoconitis</name>
    <dbReference type="NCBI Taxonomy" id="188932"/>
    <lineage>
        <taxon>Bacteria</taxon>
        <taxon>Pseudomonadati</taxon>
        <taxon>Bacteroidota</taxon>
        <taxon>Sphingobacteriia</taxon>
        <taxon>Sphingobacteriales</taxon>
        <taxon>Sphingobacteriaceae</taxon>
        <taxon>Pedobacter</taxon>
    </lineage>
</organism>
<protein>
    <recommendedName>
        <fullName evidence="4">Type VI secretion system contractile sheath protein TssC</fullName>
    </recommendedName>
</protein>
<dbReference type="PATRIC" id="fig|188932.3.peg.510"/>
<dbReference type="Pfam" id="PF17541">
    <property type="entry name" value="TssC"/>
    <property type="match status" value="1"/>
</dbReference>
<dbReference type="RefSeq" id="WP_157287651.1">
    <property type="nucleotide sequence ID" value="NZ_CP014504.1"/>
</dbReference>